<feature type="region of interest" description="Disordered" evidence="1">
    <location>
        <begin position="35"/>
        <end position="301"/>
    </location>
</feature>
<dbReference type="PANTHER" id="PTHR34819:SF3">
    <property type="entry name" value="CELL SURFACE PROTEIN"/>
    <property type="match status" value="1"/>
</dbReference>
<gene>
    <name evidence="3" type="primary">omcB_1</name>
    <name evidence="3" type="ORF">FF011L_20260</name>
</gene>
<evidence type="ECO:0000313" key="3">
    <source>
        <dbReference type="EMBL" id="QDS93264.1"/>
    </source>
</evidence>
<evidence type="ECO:0000259" key="2">
    <source>
        <dbReference type="Pfam" id="PF01345"/>
    </source>
</evidence>
<dbReference type="AlphaFoldDB" id="A0A517MEE4"/>
<dbReference type="OrthoDB" id="238179at2"/>
<evidence type="ECO:0000313" key="4">
    <source>
        <dbReference type="Proteomes" id="UP000320672"/>
    </source>
</evidence>
<accession>A0A517MEE4</accession>
<feature type="compositionally biased region" description="Low complexity" evidence="1">
    <location>
        <begin position="257"/>
        <end position="269"/>
    </location>
</feature>
<feature type="compositionally biased region" description="Polar residues" evidence="1">
    <location>
        <begin position="221"/>
        <end position="232"/>
    </location>
</feature>
<dbReference type="Proteomes" id="UP000320672">
    <property type="component" value="Chromosome"/>
</dbReference>
<feature type="compositionally biased region" description="Low complexity" evidence="1">
    <location>
        <begin position="334"/>
        <end position="345"/>
    </location>
</feature>
<reference evidence="3 4" key="1">
    <citation type="submission" date="2019-02" db="EMBL/GenBank/DDBJ databases">
        <title>Deep-cultivation of Planctomycetes and their phenomic and genomic characterization uncovers novel biology.</title>
        <authorList>
            <person name="Wiegand S."/>
            <person name="Jogler M."/>
            <person name="Boedeker C."/>
            <person name="Pinto D."/>
            <person name="Vollmers J."/>
            <person name="Rivas-Marin E."/>
            <person name="Kohn T."/>
            <person name="Peeters S.H."/>
            <person name="Heuer A."/>
            <person name="Rast P."/>
            <person name="Oberbeckmann S."/>
            <person name="Bunk B."/>
            <person name="Jeske O."/>
            <person name="Meyerdierks A."/>
            <person name="Storesund J.E."/>
            <person name="Kallscheuer N."/>
            <person name="Luecker S."/>
            <person name="Lage O.M."/>
            <person name="Pohl T."/>
            <person name="Merkel B.J."/>
            <person name="Hornburger P."/>
            <person name="Mueller R.-W."/>
            <person name="Bruemmer F."/>
            <person name="Labrenz M."/>
            <person name="Spormann A.M."/>
            <person name="Op den Camp H."/>
            <person name="Overmann J."/>
            <person name="Amann R."/>
            <person name="Jetten M.S.M."/>
            <person name="Mascher T."/>
            <person name="Medema M.H."/>
            <person name="Devos D.P."/>
            <person name="Kaster A.-K."/>
            <person name="Ovreas L."/>
            <person name="Rohde M."/>
            <person name="Galperin M.Y."/>
            <person name="Jogler C."/>
        </authorList>
    </citation>
    <scope>NUCLEOTIDE SEQUENCE [LARGE SCALE GENOMIC DNA]</scope>
    <source>
        <strain evidence="3 4">FF011L</strain>
    </source>
</reference>
<organism evidence="3 4">
    <name type="scientific">Roseimaritima multifibrata</name>
    <dbReference type="NCBI Taxonomy" id="1930274"/>
    <lineage>
        <taxon>Bacteria</taxon>
        <taxon>Pseudomonadati</taxon>
        <taxon>Planctomycetota</taxon>
        <taxon>Planctomycetia</taxon>
        <taxon>Pirellulales</taxon>
        <taxon>Pirellulaceae</taxon>
        <taxon>Roseimaritima</taxon>
    </lineage>
</organism>
<protein>
    <submittedName>
        <fullName evidence="3">Large cysteine-rich periplasmic protein OmcB</fullName>
    </submittedName>
</protein>
<proteinExistence type="predicted"/>
<sequence length="874" mass="92430">MFGAPKNLFVFAILVGLYAQPLAAQHVYSDEGVRPVVGKQPSAHSSHSNTQQKSPGLLGRLMSFGRSDEEPRTRAIPPDESREPADWTGVPYHEPTSGHGQSATTHPVADPSNLRISSRAGSVFSRSESARRSGSNLGPVPTPPPVSKVNKSEGTRAAVVRETTIGTEPDEFSATYSSRRSGRRDLDPMDVEVLSSSDLEQSKLAGGGIGNRATTIDDEPSVQQRALPTSENPVGDRLAQREPASAGSGANRPMGIPSAAENASSANPSGGHPALMPPSLAKRNQASPSPAPAAPETKRPASTLSIPASELAVRKPVQAKPSQNALTLGLPEGSSPTPAVPSSPSDILQMPVAPEVPALESPSAIGSGVAADTKSPKETKSIPGAQGQWIKNGELPKTAEIVEQRTHSLPVEIPGLRVVAEGPAQIMIRQPTEYVIRVENRGAIAAPGIVVRTSIPDWIVVRNKAASVGQIDTESDAKSSELMWRIAKLAPGATEKLTLQVEANRSGTFGVDVDWTLLPQKHNLMVNVHEPKLEIMIEGPDQVVFGQSETFKVRVLNPGNGVAANVVFTLSPNSATPQTQKVGSIPSGKEAQFEVELTAQDLGELKIHGLATGDLQLRSEQTKTIRVAAAQLEAMLTGPPLRYQNGEATYRLQIKNTGLAASENVAAQLRIPAGVEYLDGLTNAKSAAGMLRWEVGNMAAGESREFTIRCKLNQTGAHLLAFQCQGTAAGKAAVSLTTKVEAIADLVLTINDPPAPAPVSEDVVYELVIHNRGSKAARDVSALTHFSDNIEPARIEGQTGKVSTGQVVFDSIPQINPGQTVKLRIVAQAVKAGLHRFRAEISSGDTVLVAEEATRYLSPADEEISRRSSESVAW</sequence>
<dbReference type="EMBL" id="CP036262">
    <property type="protein sequence ID" value="QDS93264.1"/>
    <property type="molecule type" value="Genomic_DNA"/>
</dbReference>
<keyword evidence="4" id="KW-1185">Reference proteome</keyword>
<feature type="compositionally biased region" description="Basic and acidic residues" evidence="1">
    <location>
        <begin position="66"/>
        <end position="85"/>
    </location>
</feature>
<dbReference type="Gene3D" id="2.60.40.10">
    <property type="entry name" value="Immunoglobulins"/>
    <property type="match status" value="4"/>
</dbReference>
<feature type="domain" description="DUF11" evidence="2">
    <location>
        <begin position="645"/>
        <end position="717"/>
    </location>
</feature>
<feature type="region of interest" description="Disordered" evidence="1">
    <location>
        <begin position="313"/>
        <end position="388"/>
    </location>
</feature>
<dbReference type="PANTHER" id="PTHR34819">
    <property type="entry name" value="LARGE CYSTEINE-RICH PERIPLASMIC PROTEIN OMCB"/>
    <property type="match status" value="1"/>
</dbReference>
<name>A0A517MEE4_9BACT</name>
<dbReference type="KEGG" id="rml:FF011L_20260"/>
<dbReference type="InterPro" id="IPR001434">
    <property type="entry name" value="OmcB-like_DUF11"/>
</dbReference>
<dbReference type="RefSeq" id="WP_145351461.1">
    <property type="nucleotide sequence ID" value="NZ_CP036262.1"/>
</dbReference>
<feature type="compositionally biased region" description="Polar residues" evidence="1">
    <location>
        <begin position="42"/>
        <end position="54"/>
    </location>
</feature>
<feature type="compositionally biased region" description="Polar residues" evidence="1">
    <location>
        <begin position="114"/>
        <end position="136"/>
    </location>
</feature>
<dbReference type="Pfam" id="PF01345">
    <property type="entry name" value="DUF11"/>
    <property type="match status" value="2"/>
</dbReference>
<dbReference type="InterPro" id="IPR051172">
    <property type="entry name" value="Chlamydia_OmcB"/>
</dbReference>
<evidence type="ECO:0000256" key="1">
    <source>
        <dbReference type="SAM" id="MobiDB-lite"/>
    </source>
</evidence>
<dbReference type="InterPro" id="IPR013783">
    <property type="entry name" value="Ig-like_fold"/>
</dbReference>
<feature type="domain" description="DUF11" evidence="2">
    <location>
        <begin position="424"/>
        <end position="509"/>
    </location>
</feature>